<reference evidence="2 3" key="1">
    <citation type="submission" date="2019-11" db="EMBL/GenBank/DDBJ databases">
        <title>Bacillus lacus genome.</title>
        <authorList>
            <person name="Allen C.J."/>
            <person name="Newman J.D."/>
        </authorList>
    </citation>
    <scope>NUCLEOTIDE SEQUENCE [LARGE SCALE GENOMIC DNA]</scope>
    <source>
        <strain evidence="2 3">KCTC 33946</strain>
    </source>
</reference>
<dbReference type="OrthoDB" id="9998073at2"/>
<comment type="caution">
    <text evidence="2">The sequence shown here is derived from an EMBL/GenBank/DDBJ whole genome shotgun (WGS) entry which is preliminary data.</text>
</comment>
<evidence type="ECO:0000313" key="2">
    <source>
        <dbReference type="EMBL" id="MRX72134.1"/>
    </source>
</evidence>
<accession>A0A7X2IYT2</accession>
<evidence type="ECO:0000256" key="1">
    <source>
        <dbReference type="SAM" id="MobiDB-lite"/>
    </source>
</evidence>
<name>A0A7X2IYT2_9BACI</name>
<dbReference type="AlphaFoldDB" id="A0A7X2IYT2"/>
<dbReference type="Proteomes" id="UP000448867">
    <property type="component" value="Unassembled WGS sequence"/>
</dbReference>
<dbReference type="RefSeq" id="WP_154307266.1">
    <property type="nucleotide sequence ID" value="NZ_WKKI01000011.1"/>
</dbReference>
<feature type="region of interest" description="Disordered" evidence="1">
    <location>
        <begin position="1"/>
        <end position="20"/>
    </location>
</feature>
<feature type="compositionally biased region" description="Basic residues" evidence="1">
    <location>
        <begin position="1"/>
        <end position="13"/>
    </location>
</feature>
<sequence length="62" mass="7710">MEKKSRRKSRRKTREAGEKWEKKAGEIQDVWTKFLMSKTMKSWYKFEKKWGRRGTTCFFSKR</sequence>
<protein>
    <submittedName>
        <fullName evidence="2">Uncharacterized protein</fullName>
    </submittedName>
</protein>
<proteinExistence type="predicted"/>
<dbReference type="EMBL" id="WKKI01000011">
    <property type="protein sequence ID" value="MRX72134.1"/>
    <property type="molecule type" value="Genomic_DNA"/>
</dbReference>
<organism evidence="2 3">
    <name type="scientific">Metabacillus lacus</name>
    <dbReference type="NCBI Taxonomy" id="1983721"/>
    <lineage>
        <taxon>Bacteria</taxon>
        <taxon>Bacillati</taxon>
        <taxon>Bacillota</taxon>
        <taxon>Bacilli</taxon>
        <taxon>Bacillales</taxon>
        <taxon>Bacillaceae</taxon>
        <taxon>Metabacillus</taxon>
    </lineage>
</organism>
<gene>
    <name evidence="2" type="ORF">GJU40_08160</name>
</gene>
<evidence type="ECO:0000313" key="3">
    <source>
        <dbReference type="Proteomes" id="UP000448867"/>
    </source>
</evidence>
<keyword evidence="3" id="KW-1185">Reference proteome</keyword>